<accession>A0A0F8Z191</accession>
<gene>
    <name evidence="2" type="ORF">LCGC14_3026600</name>
</gene>
<dbReference type="Gene3D" id="3.40.50.1820">
    <property type="entry name" value="alpha/beta hydrolase"/>
    <property type="match status" value="1"/>
</dbReference>
<organism evidence="2">
    <name type="scientific">marine sediment metagenome</name>
    <dbReference type="NCBI Taxonomy" id="412755"/>
    <lineage>
        <taxon>unclassified sequences</taxon>
        <taxon>metagenomes</taxon>
        <taxon>ecological metagenomes</taxon>
    </lineage>
</organism>
<comment type="caution">
    <text evidence="2">The sequence shown here is derived from an EMBL/GenBank/DDBJ whole genome shotgun (WGS) entry which is preliminary data.</text>
</comment>
<dbReference type="PANTHER" id="PTHR22946:SF8">
    <property type="entry name" value="ACETYL XYLAN ESTERASE DOMAIN-CONTAINING PROTEIN"/>
    <property type="match status" value="1"/>
</dbReference>
<feature type="non-terminal residue" evidence="2">
    <location>
        <position position="359"/>
    </location>
</feature>
<dbReference type="InterPro" id="IPR029058">
    <property type="entry name" value="AB_hydrolase_fold"/>
</dbReference>
<sequence length="359" mass="39171">AESEAFAKVKTAADWEKFRDSRLAALKRMLGAGAFPGGAAGEVKHHVGKTLQGDGFKVHNVVIEQRPGQPVTANLYLPDPPAKRPGPGVLIISSHHNPKGQGELQDMGMTWARSGAVVLVADNPGYGERKQQRFGGREDYRWRYHMGKQLYVVSETLIGWIVADHRRGLDLLCSLKEVDPKRIILIGSVAGGGDPSAVLAALDPRVTCSIPFNFGSTGTPKPTEADPKPVPNHMGGGYWEGTRCLRGTGPGGYAPWMIVAAAAPRCTIFAKEFKWARDDDQGYARIARVFDLYGAGDKLGSLYGYGGVTQSSKVASHCNNVGPHHRKQIYPLLAKWLKMPVPTEYRKRFERAELYGLTP</sequence>
<proteinExistence type="predicted"/>
<feature type="non-terminal residue" evidence="2">
    <location>
        <position position="1"/>
    </location>
</feature>
<dbReference type="EMBL" id="LAZR01063084">
    <property type="protein sequence ID" value="KKK60214.1"/>
    <property type="molecule type" value="Genomic_DNA"/>
</dbReference>
<dbReference type="PANTHER" id="PTHR22946">
    <property type="entry name" value="DIENELACTONE HYDROLASE DOMAIN-CONTAINING PROTEIN-RELATED"/>
    <property type="match status" value="1"/>
</dbReference>
<dbReference type="SUPFAM" id="SSF53474">
    <property type="entry name" value="alpha/beta-Hydrolases"/>
    <property type="match status" value="1"/>
</dbReference>
<dbReference type="AlphaFoldDB" id="A0A0F8Z191"/>
<dbReference type="InterPro" id="IPR050261">
    <property type="entry name" value="FrsA_esterase"/>
</dbReference>
<name>A0A0F8Z191_9ZZZZ</name>
<protein>
    <recommendedName>
        <fullName evidence="1">Acetyl xylan esterase domain-containing protein</fullName>
    </recommendedName>
</protein>
<reference evidence="2" key="1">
    <citation type="journal article" date="2015" name="Nature">
        <title>Complex archaea that bridge the gap between prokaryotes and eukaryotes.</title>
        <authorList>
            <person name="Spang A."/>
            <person name="Saw J.H."/>
            <person name="Jorgensen S.L."/>
            <person name="Zaremba-Niedzwiedzka K."/>
            <person name="Martijn J."/>
            <person name="Lind A.E."/>
            <person name="van Eijk R."/>
            <person name="Schleper C."/>
            <person name="Guy L."/>
            <person name="Ettema T.J."/>
        </authorList>
    </citation>
    <scope>NUCLEOTIDE SEQUENCE</scope>
</reference>
<evidence type="ECO:0000313" key="2">
    <source>
        <dbReference type="EMBL" id="KKK60214.1"/>
    </source>
</evidence>
<evidence type="ECO:0000259" key="1">
    <source>
        <dbReference type="Pfam" id="PF05448"/>
    </source>
</evidence>
<dbReference type="Pfam" id="PF05448">
    <property type="entry name" value="AXE1"/>
    <property type="match status" value="1"/>
</dbReference>
<dbReference type="InterPro" id="IPR008391">
    <property type="entry name" value="AXE1_dom"/>
</dbReference>
<feature type="domain" description="Acetyl xylan esterase" evidence="1">
    <location>
        <begin position="54"/>
        <end position="207"/>
    </location>
</feature>